<evidence type="ECO:0000256" key="1">
    <source>
        <dbReference type="SAM" id="MobiDB-lite"/>
    </source>
</evidence>
<dbReference type="Proteomes" id="UP001304671">
    <property type="component" value="Unassembled WGS sequence"/>
</dbReference>
<accession>A0ABU5QRF5</accession>
<gene>
    <name evidence="2" type="ORF">VB264_16720</name>
</gene>
<keyword evidence="3" id="KW-1185">Reference proteome</keyword>
<dbReference type="EMBL" id="JAYFUL010000031">
    <property type="protein sequence ID" value="MEA5259445.1"/>
    <property type="molecule type" value="Genomic_DNA"/>
</dbReference>
<feature type="region of interest" description="Disordered" evidence="1">
    <location>
        <begin position="43"/>
        <end position="119"/>
    </location>
</feature>
<protein>
    <submittedName>
        <fullName evidence="2">Uncharacterized protein</fullName>
    </submittedName>
</protein>
<reference evidence="2 3" key="1">
    <citation type="submission" date="2023-12" db="EMBL/GenBank/DDBJ databases">
        <title>Novel species of the genus Arcicella isolated from rivers.</title>
        <authorList>
            <person name="Lu H."/>
        </authorList>
    </citation>
    <scope>NUCLEOTIDE SEQUENCE [LARGE SCALE GENOMIC DNA]</scope>
    <source>
        <strain evidence="2 3">LMG 21963</strain>
    </source>
</reference>
<feature type="compositionally biased region" description="Basic and acidic residues" evidence="1">
    <location>
        <begin position="43"/>
        <end position="52"/>
    </location>
</feature>
<dbReference type="RefSeq" id="WP_323251067.1">
    <property type="nucleotide sequence ID" value="NZ_JAYFUL010000031.1"/>
</dbReference>
<evidence type="ECO:0000313" key="2">
    <source>
        <dbReference type="EMBL" id="MEA5259445.1"/>
    </source>
</evidence>
<organism evidence="2 3">
    <name type="scientific">Arcicella aquatica</name>
    <dbReference type="NCBI Taxonomy" id="217141"/>
    <lineage>
        <taxon>Bacteria</taxon>
        <taxon>Pseudomonadati</taxon>
        <taxon>Bacteroidota</taxon>
        <taxon>Cytophagia</taxon>
        <taxon>Cytophagales</taxon>
        <taxon>Flectobacillaceae</taxon>
        <taxon>Arcicella</taxon>
    </lineage>
</organism>
<comment type="caution">
    <text evidence="2">The sequence shown here is derived from an EMBL/GenBank/DDBJ whole genome shotgun (WGS) entry which is preliminary data.</text>
</comment>
<evidence type="ECO:0000313" key="3">
    <source>
        <dbReference type="Proteomes" id="UP001304671"/>
    </source>
</evidence>
<sequence>MKSERLFADMQLAEMEHNAFKTEASKEKLELATLAYENACAKEAEESDKADVNAKPVQKSTVNKKEVVETKEVSKPEQTQDDSKKADSVADQATKEEKATQETSITDNQAAATEEKKTV</sequence>
<name>A0ABU5QRF5_9BACT</name>
<proteinExistence type="predicted"/>
<feature type="compositionally biased region" description="Polar residues" evidence="1">
    <location>
        <begin position="101"/>
        <end position="111"/>
    </location>
</feature>
<feature type="compositionally biased region" description="Basic and acidic residues" evidence="1">
    <location>
        <begin position="81"/>
        <end position="100"/>
    </location>
</feature>
<feature type="compositionally biased region" description="Basic and acidic residues" evidence="1">
    <location>
        <begin position="63"/>
        <end position="75"/>
    </location>
</feature>